<feature type="compositionally biased region" description="Basic and acidic residues" evidence="7">
    <location>
        <begin position="1"/>
        <end position="10"/>
    </location>
</feature>
<dbReference type="SMART" id="SM00614">
    <property type="entry name" value="ZnF_BED"/>
    <property type="match status" value="1"/>
</dbReference>
<dbReference type="InterPro" id="IPR008906">
    <property type="entry name" value="HATC_C_dom"/>
</dbReference>
<evidence type="ECO:0000256" key="7">
    <source>
        <dbReference type="SAM" id="MobiDB-lite"/>
    </source>
</evidence>
<keyword evidence="1" id="KW-0479">Metal-binding</keyword>
<dbReference type="Pfam" id="PF04937">
    <property type="entry name" value="DUF659"/>
    <property type="match status" value="1"/>
</dbReference>
<dbReference type="SUPFAM" id="SSF53098">
    <property type="entry name" value="Ribonuclease H-like"/>
    <property type="match status" value="1"/>
</dbReference>
<protein>
    <submittedName>
        <fullName evidence="9">HAT family C-terminal dimerization region domain containing protein</fullName>
    </submittedName>
</protein>
<keyword evidence="3" id="KW-0862">Zinc</keyword>
<organism evidence="9 10">
    <name type="scientific">Pandoravirus japonicus</name>
    <dbReference type="NCBI Taxonomy" id="2823154"/>
    <lineage>
        <taxon>Viruses</taxon>
        <taxon>Pandoravirus</taxon>
    </lineage>
</organism>
<dbReference type="PANTHER" id="PTHR46481">
    <property type="entry name" value="ZINC FINGER BED DOMAIN-CONTAINING PROTEIN 4"/>
    <property type="match status" value="1"/>
</dbReference>
<evidence type="ECO:0000256" key="3">
    <source>
        <dbReference type="ARBA" id="ARBA00022833"/>
    </source>
</evidence>
<dbReference type="InterPro" id="IPR036236">
    <property type="entry name" value="Znf_C2H2_sf"/>
</dbReference>
<feature type="region of interest" description="Disordered" evidence="7">
    <location>
        <begin position="1"/>
        <end position="31"/>
    </location>
</feature>
<keyword evidence="4" id="KW-0805">Transcription regulation</keyword>
<dbReference type="Pfam" id="PF05699">
    <property type="entry name" value="Dimer_Tnp_hAT"/>
    <property type="match status" value="1"/>
</dbReference>
<accession>A0A811BLV7</accession>
<reference evidence="9" key="1">
    <citation type="submission" date="2021-04" db="EMBL/GenBank/DDBJ databases">
        <title>Draft Genome Sequence of Pandoravirus japonicus, Isolated from the Sabaishi River of Niigata, Japan.</title>
        <authorList>
            <person name="Hosokawa N."/>
            <person name="Takahashi H."/>
            <person name="Aoki K."/>
            <person name="Takemura M."/>
        </authorList>
    </citation>
    <scope>NUCLEOTIDE SEQUENCE</scope>
</reference>
<sequence>MEAAARHDDQQGEGEEDEEANEMRPFKRRPRKRTSPVWEAFHITEERVRVCDHCEREFGMTTSTTSLKYHLEREHEIYETDEDHRFNAKQADMLVARFVVNNCLALRTTSSADFIKMVAYLRKGYKPPGKDRLKAILGGKLKTGMVEVMRRKIRTIDHYSLTLDSWTSPAGRPYVGITLHGATPSFELESFMLGLVPVKASETAKFIAHVVEEVIHEWGIDRAKIVAVTSDGAKNMSVAVRSHLKIEWVYCLAHVINLCVRLALKIPGIKEVVKAAKAVCRTFKASAIARRALEDRQADLGLPKRPLKLDNKTRWGSTYEMLRRLTASRPAVSACLGTLHGLRKPVADDLTSAQWSLIKKIADVLEPFQDATEFLSHENHPTIGAVMPIVLGAIPKHLKVVPADGPEIEAFKKKLAVDIDIRWDTINVNAPETMLLAVYLDPRFKDFAFIQDAEGRDLCIRRAIEALSRLVQGTTAAHRVGADVSSDDGDEAEQDTSYVAKMNRLFGRAGQVPPARPIDGDALDEVQRYQRKSLCPAFADHVTGGDTPAMINPLTWWEQRKAKFPRLAALARRYLSITCTSVPSERVFSKCGWIINKRRRSLSDKTAALLAFVSCNQAHLPK</sequence>
<dbReference type="InterPro" id="IPR052035">
    <property type="entry name" value="ZnF_BED_domain_contain"/>
</dbReference>
<dbReference type="PANTHER" id="PTHR46481:SF10">
    <property type="entry name" value="ZINC FINGER BED DOMAIN-CONTAINING PROTEIN 39"/>
    <property type="match status" value="1"/>
</dbReference>
<dbReference type="PROSITE" id="PS50808">
    <property type="entry name" value="ZF_BED"/>
    <property type="match status" value="1"/>
</dbReference>
<evidence type="ECO:0000256" key="1">
    <source>
        <dbReference type="ARBA" id="ARBA00022723"/>
    </source>
</evidence>
<evidence type="ECO:0000256" key="4">
    <source>
        <dbReference type="ARBA" id="ARBA00023015"/>
    </source>
</evidence>
<proteinExistence type="predicted"/>
<evidence type="ECO:0000313" key="9">
    <source>
        <dbReference type="EMBL" id="BCU02733.1"/>
    </source>
</evidence>
<feature type="domain" description="BED-type" evidence="8">
    <location>
        <begin position="32"/>
        <end position="82"/>
    </location>
</feature>
<evidence type="ECO:0000256" key="6">
    <source>
        <dbReference type="ARBA" id="ARBA00023163"/>
    </source>
</evidence>
<evidence type="ECO:0000256" key="2">
    <source>
        <dbReference type="ARBA" id="ARBA00022771"/>
    </source>
</evidence>
<dbReference type="GO" id="GO:0046983">
    <property type="term" value="F:protein dimerization activity"/>
    <property type="evidence" value="ECO:0007669"/>
    <property type="project" value="InterPro"/>
</dbReference>
<dbReference type="Pfam" id="PF02892">
    <property type="entry name" value="zf-BED"/>
    <property type="match status" value="1"/>
</dbReference>
<keyword evidence="2" id="KW-0863">Zinc-finger</keyword>
<feature type="compositionally biased region" description="Acidic residues" evidence="7">
    <location>
        <begin position="11"/>
        <end position="20"/>
    </location>
</feature>
<evidence type="ECO:0000259" key="8">
    <source>
        <dbReference type="PROSITE" id="PS50808"/>
    </source>
</evidence>
<dbReference type="SUPFAM" id="SSF57667">
    <property type="entry name" value="beta-beta-alpha zinc fingers"/>
    <property type="match status" value="1"/>
</dbReference>
<dbReference type="InterPro" id="IPR003656">
    <property type="entry name" value="Znf_BED"/>
</dbReference>
<evidence type="ECO:0000313" key="10">
    <source>
        <dbReference type="Proteomes" id="UP001253637"/>
    </source>
</evidence>
<evidence type="ECO:0000256" key="5">
    <source>
        <dbReference type="ARBA" id="ARBA00023125"/>
    </source>
</evidence>
<keyword evidence="6" id="KW-0804">Transcription</keyword>
<name>A0A811BLV7_9VIRU</name>
<dbReference type="EMBL" id="LC625835">
    <property type="protein sequence ID" value="BCU02733.1"/>
    <property type="molecule type" value="Genomic_DNA"/>
</dbReference>
<dbReference type="GO" id="GO:0008270">
    <property type="term" value="F:zinc ion binding"/>
    <property type="evidence" value="ECO:0007669"/>
    <property type="project" value="UniProtKB-KW"/>
</dbReference>
<dbReference type="InterPro" id="IPR007021">
    <property type="entry name" value="DUF659"/>
</dbReference>
<dbReference type="GO" id="GO:0003677">
    <property type="term" value="F:DNA binding"/>
    <property type="evidence" value="ECO:0007669"/>
    <property type="project" value="UniProtKB-KW"/>
</dbReference>
<dbReference type="Proteomes" id="UP001253637">
    <property type="component" value="Segment"/>
</dbReference>
<dbReference type="InterPro" id="IPR012337">
    <property type="entry name" value="RNaseH-like_sf"/>
</dbReference>
<keyword evidence="5" id="KW-0238">DNA-binding</keyword>